<gene>
    <name evidence="1" type="ORF">U0042_18930</name>
</gene>
<proteinExistence type="predicted"/>
<sequence>MSQLPRPDAVVQHQQRVFSLPPELAFALTVPACNNWLGEFSNAVFTRDAANLLLDTTLAGISYVGLADIGLFLSASLRKPLCVINDPLGYFRLSPQQITQQTTSHAYKLAVLAWAALGVAGQRLGKLQHEQAAQCYRTVDAIIATRMADVANMAPFSALMRELAAGVPGADDRFLGQWHAFIPAG</sequence>
<dbReference type="Proteomes" id="UP001325479">
    <property type="component" value="Chromosome"/>
</dbReference>
<evidence type="ECO:0000313" key="1">
    <source>
        <dbReference type="EMBL" id="WQD76180.1"/>
    </source>
</evidence>
<name>A0ABZ0WFT7_9BURK</name>
<organism evidence="1 2">
    <name type="scientific">Paraburkholderia kururiensis</name>
    <dbReference type="NCBI Taxonomy" id="984307"/>
    <lineage>
        <taxon>Bacteria</taxon>
        <taxon>Pseudomonadati</taxon>
        <taxon>Pseudomonadota</taxon>
        <taxon>Betaproteobacteria</taxon>
        <taxon>Burkholderiales</taxon>
        <taxon>Burkholderiaceae</taxon>
        <taxon>Paraburkholderia</taxon>
    </lineage>
</organism>
<accession>A0ABZ0WFT7</accession>
<keyword evidence="2" id="KW-1185">Reference proteome</keyword>
<evidence type="ECO:0000313" key="2">
    <source>
        <dbReference type="Proteomes" id="UP001325479"/>
    </source>
</evidence>
<dbReference type="EMBL" id="CP139965">
    <property type="protein sequence ID" value="WQD76180.1"/>
    <property type="molecule type" value="Genomic_DNA"/>
</dbReference>
<reference evidence="1 2" key="1">
    <citation type="submission" date="2023-12" db="EMBL/GenBank/DDBJ databases">
        <title>Genome sequencing and assembly of bacterial species from a model synthetic community.</title>
        <authorList>
            <person name="Hogle S.L."/>
        </authorList>
    </citation>
    <scope>NUCLEOTIDE SEQUENCE [LARGE SCALE GENOMIC DNA]</scope>
    <source>
        <strain evidence="1 2">HAMBI 2494</strain>
    </source>
</reference>
<dbReference type="RefSeq" id="WP_157977877.1">
    <property type="nucleotide sequence ID" value="NZ_CP139965.1"/>
</dbReference>
<protein>
    <submittedName>
        <fullName evidence="1">Uncharacterized protein</fullName>
    </submittedName>
</protein>